<organism evidence="2 3">
    <name type="scientific">Streptomyces atratus</name>
    <dbReference type="NCBI Taxonomy" id="1893"/>
    <lineage>
        <taxon>Bacteria</taxon>
        <taxon>Bacillati</taxon>
        <taxon>Actinomycetota</taxon>
        <taxon>Actinomycetes</taxon>
        <taxon>Kitasatosporales</taxon>
        <taxon>Streptomycetaceae</taxon>
        <taxon>Streptomyces</taxon>
    </lineage>
</organism>
<gene>
    <name evidence="2" type="ORF">C5746_39775</name>
</gene>
<feature type="compositionally biased region" description="Basic residues" evidence="1">
    <location>
        <begin position="16"/>
        <end position="25"/>
    </location>
</feature>
<protein>
    <submittedName>
        <fullName evidence="2">Uncharacterized protein</fullName>
    </submittedName>
</protein>
<name>A0A2Z5JNQ4_STRAR</name>
<dbReference type="EMBL" id="CP027306">
    <property type="protein sequence ID" value="AXE82037.1"/>
    <property type="molecule type" value="Genomic_DNA"/>
</dbReference>
<dbReference type="KEGG" id="sata:C5746_39775"/>
<evidence type="ECO:0000256" key="1">
    <source>
        <dbReference type="SAM" id="MobiDB-lite"/>
    </source>
</evidence>
<accession>A0A2Z5JNQ4</accession>
<feature type="compositionally biased region" description="Pro residues" evidence="1">
    <location>
        <begin position="1"/>
        <end position="10"/>
    </location>
</feature>
<feature type="region of interest" description="Disordered" evidence="1">
    <location>
        <begin position="1"/>
        <end position="49"/>
    </location>
</feature>
<dbReference type="AlphaFoldDB" id="A0A2Z5JNQ4"/>
<dbReference type="Proteomes" id="UP000252698">
    <property type="component" value="Chromosome"/>
</dbReference>
<proteinExistence type="predicted"/>
<feature type="region of interest" description="Disordered" evidence="1">
    <location>
        <begin position="78"/>
        <end position="100"/>
    </location>
</feature>
<reference evidence="2 3" key="1">
    <citation type="journal article" date="2018" name="Front. Microbiol.">
        <title>Genome Sequencing of Streptomyces atratus SCSIOZH16 and Activation Production of Nocardamine via Metabolic Engineering.</title>
        <authorList>
            <person name="Li Y."/>
            <person name="Zhang C."/>
            <person name="Liu C."/>
            <person name="Ju J."/>
            <person name="Ma J."/>
        </authorList>
    </citation>
    <scope>NUCLEOTIDE SEQUENCE [LARGE SCALE GENOMIC DNA]</scope>
    <source>
        <strain evidence="2 3">SCSIO_ZH16</strain>
    </source>
</reference>
<evidence type="ECO:0000313" key="3">
    <source>
        <dbReference type="Proteomes" id="UP000252698"/>
    </source>
</evidence>
<evidence type="ECO:0000313" key="2">
    <source>
        <dbReference type="EMBL" id="AXE82037.1"/>
    </source>
</evidence>
<sequence>MRPGRLPSPPLSRLAPPHHPRHGRPRLPDRPASPGTGHRQSRNGSSQLIHLSLAEIRRLITRLNDRAPTPIDHILHWSHWRRRRQHQARDSHYKRRGHSP</sequence>